<evidence type="ECO:0000256" key="2">
    <source>
        <dbReference type="ARBA" id="ARBA00006837"/>
    </source>
</evidence>
<keyword evidence="11 12" id="KW-0472">Membrane</keyword>
<feature type="transmembrane region" description="Helical" evidence="12">
    <location>
        <begin position="72"/>
        <end position="92"/>
    </location>
</feature>
<evidence type="ECO:0000256" key="1">
    <source>
        <dbReference type="ARBA" id="ARBA00004448"/>
    </source>
</evidence>
<keyword evidence="3 12" id="KW-0813">Transport</keyword>
<reference evidence="13 14" key="1">
    <citation type="journal article" date="2011" name="Proc. Natl. Acad. Sci. U.S.A.">
        <title>Evolutionary erosion of yeast sex chromosomes by mating-type switching accidents.</title>
        <authorList>
            <person name="Gordon J.L."/>
            <person name="Armisen D."/>
            <person name="Proux-Wera E."/>
            <person name="Oheigeartaigh S.S."/>
            <person name="Byrne K.P."/>
            <person name="Wolfe K.H."/>
        </authorList>
    </citation>
    <scope>NUCLEOTIDE SEQUENCE [LARGE SCALE GENOMIC DNA]</scope>
    <source>
        <strain evidence="14">ATCC 76901 / BCRC 22586 / CBS 4309 / NBRC 1992 / NRRL Y-12630</strain>
    </source>
</reference>
<comment type="function">
    <text evidence="12">Component of the PAM complex, a complex required for the translocation of transit peptide-containing proteins from the inner membrane into the mitochondrial matrix in an ATP-dependent manner.</text>
</comment>
<accession>G0VAH5</accession>
<dbReference type="OrthoDB" id="5970083at2759"/>
<evidence type="ECO:0000256" key="8">
    <source>
        <dbReference type="ARBA" id="ARBA00022989"/>
    </source>
</evidence>
<keyword evidence="6 12" id="KW-0653">Protein transport</keyword>
<evidence type="ECO:0000256" key="4">
    <source>
        <dbReference type="ARBA" id="ARBA00022692"/>
    </source>
</evidence>
<proteinExistence type="inferred from homology"/>
<dbReference type="RefSeq" id="XP_003675276.1">
    <property type="nucleotide sequence ID" value="XM_003675228.1"/>
</dbReference>
<keyword evidence="5 12" id="KW-0999">Mitochondrion inner membrane</keyword>
<comment type="similarity">
    <text evidence="2 12">Belongs to the PAM17 family.</text>
</comment>
<dbReference type="InParanoid" id="G0VAH5"/>
<dbReference type="KEGG" id="ncs:NCAS_0B08210"/>
<dbReference type="eggNOG" id="ENOG502S1B1">
    <property type="taxonomic scope" value="Eukaryota"/>
</dbReference>
<evidence type="ECO:0000256" key="7">
    <source>
        <dbReference type="ARBA" id="ARBA00022946"/>
    </source>
</evidence>
<dbReference type="GeneID" id="96902462"/>
<evidence type="ECO:0000313" key="14">
    <source>
        <dbReference type="Proteomes" id="UP000001640"/>
    </source>
</evidence>
<evidence type="ECO:0000256" key="6">
    <source>
        <dbReference type="ARBA" id="ARBA00022927"/>
    </source>
</evidence>
<dbReference type="Pfam" id="PF08566">
    <property type="entry name" value="Pam17"/>
    <property type="match status" value="1"/>
</dbReference>
<comment type="subcellular location">
    <subcellularLocation>
        <location evidence="1 12">Mitochondrion inner membrane</location>
        <topology evidence="1 12">Multi-pass membrane protein</topology>
    </subcellularLocation>
</comment>
<comment type="subunit">
    <text evidence="12">Component of the PAM complex.</text>
</comment>
<dbReference type="OMA" id="MIFGFDP"/>
<evidence type="ECO:0000256" key="10">
    <source>
        <dbReference type="ARBA" id="ARBA00023128"/>
    </source>
</evidence>
<organism evidence="13 14">
    <name type="scientific">Naumovozyma castellii</name>
    <name type="common">Yeast</name>
    <name type="synonym">Saccharomyces castellii</name>
    <dbReference type="NCBI Taxonomy" id="27288"/>
    <lineage>
        <taxon>Eukaryota</taxon>
        <taxon>Fungi</taxon>
        <taxon>Dikarya</taxon>
        <taxon>Ascomycota</taxon>
        <taxon>Saccharomycotina</taxon>
        <taxon>Saccharomycetes</taxon>
        <taxon>Saccharomycetales</taxon>
        <taxon>Saccharomycetaceae</taxon>
        <taxon>Naumovozyma</taxon>
    </lineage>
</organism>
<dbReference type="AlphaFoldDB" id="G0VAH5"/>
<keyword evidence="9 12" id="KW-0811">Translocation</keyword>
<keyword evidence="4 12" id="KW-0812">Transmembrane</keyword>
<dbReference type="GO" id="GO:0030150">
    <property type="term" value="P:protein import into mitochondrial matrix"/>
    <property type="evidence" value="ECO:0007669"/>
    <property type="project" value="UniProtKB-UniRule"/>
</dbReference>
<sequence>MFLSSASSSIMASVSRRMALSMATRSVLIHTPTRLLSSTTRNMNKTKTNEIMETSNLTWSDFFKLRKQQRRINVGSSAVTALLGCNISWAYLSTMEIDPTQMIFGFDPLVVVSAGLIASGALGYLFGPLIGSQVFRVSHRKSLGEFNLKNKEFLKHIIGNRVDASSQSFSNPVPDYYGEKIGSLKEYRQWLRDCHAYARKAKEFL</sequence>
<dbReference type="HOGENOM" id="CLU_068297_2_0_1"/>
<keyword evidence="14" id="KW-1185">Reference proteome</keyword>
<dbReference type="GO" id="GO:0001405">
    <property type="term" value="C:PAM complex, Tim23 associated import motor"/>
    <property type="evidence" value="ECO:0007669"/>
    <property type="project" value="UniProtKB-UniRule"/>
</dbReference>
<evidence type="ECO:0000256" key="5">
    <source>
        <dbReference type="ARBA" id="ARBA00022792"/>
    </source>
</evidence>
<keyword evidence="10 12" id="KW-0496">Mitochondrion</keyword>
<reference key="2">
    <citation type="submission" date="2011-08" db="EMBL/GenBank/DDBJ databases">
        <title>Genome sequence of Naumovozyma castellii.</title>
        <authorList>
            <person name="Gordon J.L."/>
            <person name="Armisen D."/>
            <person name="Proux-Wera E."/>
            <person name="OhEigeartaigh S.S."/>
            <person name="Byrne K.P."/>
            <person name="Wolfe K.H."/>
        </authorList>
    </citation>
    <scope>NUCLEOTIDE SEQUENCE</scope>
    <source>
        <strain>Type strain:CBS 4309</strain>
    </source>
</reference>
<keyword evidence="7" id="KW-0809">Transit peptide</keyword>
<name>G0VAH5_NAUCA</name>
<evidence type="ECO:0000256" key="12">
    <source>
        <dbReference type="RuleBase" id="RU367146"/>
    </source>
</evidence>
<dbReference type="STRING" id="1064592.G0VAH5"/>
<evidence type="ECO:0000256" key="11">
    <source>
        <dbReference type="ARBA" id="ARBA00023136"/>
    </source>
</evidence>
<dbReference type="FunCoup" id="G0VAH5">
    <property type="interactions" value="69"/>
</dbReference>
<evidence type="ECO:0000256" key="3">
    <source>
        <dbReference type="ARBA" id="ARBA00022448"/>
    </source>
</evidence>
<dbReference type="InterPro" id="IPR013875">
    <property type="entry name" value="Pam17"/>
</dbReference>
<dbReference type="Proteomes" id="UP000001640">
    <property type="component" value="Chromosome 2"/>
</dbReference>
<protein>
    <recommendedName>
        <fullName evidence="12">Presequence translocated-associated motor subunit PAM17</fullName>
    </recommendedName>
</protein>
<dbReference type="PANTHER" id="PTHR28021">
    <property type="entry name" value="PRESEQUENCE TRANSLOCATED-ASSOCIATED MOTOR SUBUNIT PAM17, MITOCHONDRIAL"/>
    <property type="match status" value="1"/>
</dbReference>
<dbReference type="EMBL" id="HE576753">
    <property type="protein sequence ID" value="CCC68905.1"/>
    <property type="molecule type" value="Genomic_DNA"/>
</dbReference>
<feature type="transmembrane region" description="Helical" evidence="12">
    <location>
        <begin position="112"/>
        <end position="131"/>
    </location>
</feature>
<gene>
    <name evidence="13" type="primary">NCAS0B08210</name>
    <name evidence="13" type="ordered locus">NCAS_0B08210</name>
</gene>
<dbReference type="PANTHER" id="PTHR28021:SF1">
    <property type="entry name" value="PRESEQUENCE TRANSLOCATED-ASSOCIATED MOTOR SUBUNIT PAM17, MITOCHONDRIAL"/>
    <property type="match status" value="1"/>
</dbReference>
<evidence type="ECO:0000313" key="13">
    <source>
        <dbReference type="EMBL" id="CCC68905.1"/>
    </source>
</evidence>
<evidence type="ECO:0000256" key="9">
    <source>
        <dbReference type="ARBA" id="ARBA00023010"/>
    </source>
</evidence>
<keyword evidence="8 12" id="KW-1133">Transmembrane helix</keyword>